<dbReference type="InterPro" id="IPR033181">
    <property type="entry name" value="Mic26_fungi"/>
</dbReference>
<dbReference type="GO" id="GO:0061617">
    <property type="term" value="C:MICOS complex"/>
    <property type="evidence" value="ECO:0007669"/>
    <property type="project" value="UniProtKB-UniRule"/>
</dbReference>
<comment type="function">
    <text evidence="1">Component of the MICOS complex, a large protein complex of the mitochondrial inner membrane that plays crucial roles in the maintenance of crista junctions, inner membrane architecture, and formation of contact sites to the outer membrane.</text>
</comment>
<organism evidence="3 4">
    <name type="scientific">Scleroderma citrinum Foug A</name>
    <dbReference type="NCBI Taxonomy" id="1036808"/>
    <lineage>
        <taxon>Eukaryota</taxon>
        <taxon>Fungi</taxon>
        <taxon>Dikarya</taxon>
        <taxon>Basidiomycota</taxon>
        <taxon>Agaricomycotina</taxon>
        <taxon>Agaricomycetes</taxon>
        <taxon>Agaricomycetidae</taxon>
        <taxon>Boletales</taxon>
        <taxon>Sclerodermatineae</taxon>
        <taxon>Sclerodermataceae</taxon>
        <taxon>Scleroderma</taxon>
    </lineage>
</organism>
<comment type="subunit">
    <text evidence="1">Component of the mitochondrial contact site and cristae organizing system (MICOS) complex.</text>
</comment>
<keyword evidence="1" id="KW-0999">Mitochondrion inner membrane</keyword>
<dbReference type="GO" id="GO:0044284">
    <property type="term" value="C:mitochondrial crista junction"/>
    <property type="evidence" value="ECO:0007669"/>
    <property type="project" value="TreeGrafter"/>
</dbReference>
<proteinExistence type="predicted"/>
<dbReference type="Pfam" id="PF09769">
    <property type="entry name" value="ApoO"/>
    <property type="match status" value="1"/>
</dbReference>
<feature type="compositionally biased region" description="Basic and acidic residues" evidence="2">
    <location>
        <begin position="255"/>
        <end position="268"/>
    </location>
</feature>
<accession>A0A0C3DTM4</accession>
<dbReference type="OrthoDB" id="2399148at2759"/>
<dbReference type="InterPro" id="IPR019166">
    <property type="entry name" value="MIC26/MIC27"/>
</dbReference>
<comment type="subcellular location">
    <subcellularLocation>
        <location evidence="1">Mitochondrion inner membrane</location>
    </subcellularLocation>
</comment>
<dbReference type="EMBL" id="KN822072">
    <property type="protein sequence ID" value="KIM59534.1"/>
    <property type="molecule type" value="Genomic_DNA"/>
</dbReference>
<feature type="region of interest" description="Disordered" evidence="2">
    <location>
        <begin position="248"/>
        <end position="268"/>
    </location>
</feature>
<dbReference type="Proteomes" id="UP000053989">
    <property type="component" value="Unassembled WGS sequence"/>
</dbReference>
<dbReference type="InParanoid" id="A0A0C3DTM4"/>
<dbReference type="STRING" id="1036808.A0A0C3DTM4"/>
<sequence length="268" mass="29438">MMLRMRALRASRTAYLAATGAAGAVLVESNTDSERTLDVPTTSESKPTEVHDVEQPRVLAISLPDKLSIYPKATPELVLLDTPSPLELQIGNVRRELCGYYTGARTHVQGIVDRWIHIENMVETRIKSFRDPTEPLNPALLFTGISALTASIFARSRSLPTRFLLPPLSFLGAFIYFLPRTASRIGSYAEELEDRYIPKLGEVRRTGVAHGAMAVERLRESAKEGKETLEKGARSVVDAVEDTTGLKLGDVFGDGSDRDQHSGKDSKA</sequence>
<dbReference type="HOGENOM" id="CLU_072130_0_0_1"/>
<keyword evidence="1" id="KW-0472">Membrane</keyword>
<reference evidence="3 4" key="1">
    <citation type="submission" date="2014-04" db="EMBL/GenBank/DDBJ databases">
        <authorList>
            <consortium name="DOE Joint Genome Institute"/>
            <person name="Kuo A."/>
            <person name="Kohler A."/>
            <person name="Nagy L.G."/>
            <person name="Floudas D."/>
            <person name="Copeland A."/>
            <person name="Barry K.W."/>
            <person name="Cichocki N."/>
            <person name="Veneault-Fourrey C."/>
            <person name="LaButti K."/>
            <person name="Lindquist E.A."/>
            <person name="Lipzen A."/>
            <person name="Lundell T."/>
            <person name="Morin E."/>
            <person name="Murat C."/>
            <person name="Sun H."/>
            <person name="Tunlid A."/>
            <person name="Henrissat B."/>
            <person name="Grigoriev I.V."/>
            <person name="Hibbett D.S."/>
            <person name="Martin F."/>
            <person name="Nordberg H.P."/>
            <person name="Cantor M.N."/>
            <person name="Hua S.X."/>
        </authorList>
    </citation>
    <scope>NUCLEOTIDE SEQUENCE [LARGE SCALE GENOMIC DNA]</scope>
    <source>
        <strain evidence="3 4">Foug A</strain>
    </source>
</reference>
<dbReference type="PANTHER" id="PTHR28268:SF1">
    <property type="entry name" value="MICOS SUBUNIT MIC26"/>
    <property type="match status" value="1"/>
</dbReference>
<dbReference type="PANTHER" id="PTHR28268">
    <property type="entry name" value="MICOS SUBUNIT MIC26"/>
    <property type="match status" value="1"/>
</dbReference>
<evidence type="ECO:0000256" key="2">
    <source>
        <dbReference type="SAM" id="MobiDB-lite"/>
    </source>
</evidence>
<evidence type="ECO:0000256" key="1">
    <source>
        <dbReference type="RuleBase" id="RU363021"/>
    </source>
</evidence>
<keyword evidence="1" id="KW-0496">Mitochondrion</keyword>
<evidence type="ECO:0000313" key="3">
    <source>
        <dbReference type="EMBL" id="KIM59534.1"/>
    </source>
</evidence>
<name>A0A0C3DTM4_9AGAM</name>
<dbReference type="GO" id="GO:0042407">
    <property type="term" value="P:cristae formation"/>
    <property type="evidence" value="ECO:0007669"/>
    <property type="project" value="InterPro"/>
</dbReference>
<reference evidence="4" key="2">
    <citation type="submission" date="2015-01" db="EMBL/GenBank/DDBJ databases">
        <title>Evolutionary Origins and Diversification of the Mycorrhizal Mutualists.</title>
        <authorList>
            <consortium name="DOE Joint Genome Institute"/>
            <consortium name="Mycorrhizal Genomics Consortium"/>
            <person name="Kohler A."/>
            <person name="Kuo A."/>
            <person name="Nagy L.G."/>
            <person name="Floudas D."/>
            <person name="Copeland A."/>
            <person name="Barry K.W."/>
            <person name="Cichocki N."/>
            <person name="Veneault-Fourrey C."/>
            <person name="LaButti K."/>
            <person name="Lindquist E.A."/>
            <person name="Lipzen A."/>
            <person name="Lundell T."/>
            <person name="Morin E."/>
            <person name="Murat C."/>
            <person name="Riley R."/>
            <person name="Ohm R."/>
            <person name="Sun H."/>
            <person name="Tunlid A."/>
            <person name="Henrissat B."/>
            <person name="Grigoriev I.V."/>
            <person name="Hibbett D.S."/>
            <person name="Martin F."/>
        </authorList>
    </citation>
    <scope>NUCLEOTIDE SEQUENCE [LARGE SCALE GENOMIC DNA]</scope>
    <source>
        <strain evidence="4">Foug A</strain>
    </source>
</reference>
<gene>
    <name evidence="3" type="ORF">SCLCIDRAFT_1217663</name>
</gene>
<protein>
    <recommendedName>
        <fullName evidence="1">MICOS complex subunit</fullName>
    </recommendedName>
</protein>
<keyword evidence="4" id="KW-1185">Reference proteome</keyword>
<dbReference type="AlphaFoldDB" id="A0A0C3DTM4"/>
<evidence type="ECO:0000313" key="4">
    <source>
        <dbReference type="Proteomes" id="UP000053989"/>
    </source>
</evidence>